<organism evidence="1 2">
    <name type="scientific">Dallia pectoralis</name>
    <name type="common">Alaska blackfish</name>
    <dbReference type="NCBI Taxonomy" id="75939"/>
    <lineage>
        <taxon>Eukaryota</taxon>
        <taxon>Metazoa</taxon>
        <taxon>Chordata</taxon>
        <taxon>Craniata</taxon>
        <taxon>Vertebrata</taxon>
        <taxon>Euteleostomi</taxon>
        <taxon>Actinopterygii</taxon>
        <taxon>Neopterygii</taxon>
        <taxon>Teleostei</taxon>
        <taxon>Protacanthopterygii</taxon>
        <taxon>Esociformes</taxon>
        <taxon>Umbridae</taxon>
        <taxon>Dallia</taxon>
    </lineage>
</organism>
<name>A0ACC2GKG8_DALPE</name>
<accession>A0ACC2GKG8</accession>
<reference evidence="1" key="1">
    <citation type="submission" date="2021-05" db="EMBL/GenBank/DDBJ databases">
        <authorList>
            <person name="Pan Q."/>
            <person name="Jouanno E."/>
            <person name="Zahm M."/>
            <person name="Klopp C."/>
            <person name="Cabau C."/>
            <person name="Louis A."/>
            <person name="Berthelot C."/>
            <person name="Parey E."/>
            <person name="Roest Crollius H."/>
            <person name="Montfort J."/>
            <person name="Robinson-Rechavi M."/>
            <person name="Bouchez O."/>
            <person name="Lampietro C."/>
            <person name="Lopez Roques C."/>
            <person name="Donnadieu C."/>
            <person name="Postlethwait J."/>
            <person name="Bobe J."/>
            <person name="Dillon D."/>
            <person name="Chandos A."/>
            <person name="von Hippel F."/>
            <person name="Guiguen Y."/>
        </authorList>
    </citation>
    <scope>NUCLEOTIDE SEQUENCE</scope>
    <source>
        <strain evidence="1">YG-Jan2019</strain>
    </source>
</reference>
<proteinExistence type="predicted"/>
<evidence type="ECO:0000313" key="2">
    <source>
        <dbReference type="Proteomes" id="UP001157502"/>
    </source>
</evidence>
<keyword evidence="2" id="KW-1185">Reference proteome</keyword>
<dbReference type="EMBL" id="CM055739">
    <property type="protein sequence ID" value="KAJ8004035.1"/>
    <property type="molecule type" value="Genomic_DNA"/>
</dbReference>
<evidence type="ECO:0000313" key="1">
    <source>
        <dbReference type="EMBL" id="KAJ8004035.1"/>
    </source>
</evidence>
<protein>
    <submittedName>
        <fullName evidence="1">Uncharacterized protein</fullName>
    </submittedName>
</protein>
<comment type="caution">
    <text evidence="1">The sequence shown here is derived from an EMBL/GenBank/DDBJ whole genome shotgun (WGS) entry which is preliminary data.</text>
</comment>
<gene>
    <name evidence="1" type="ORF">DPEC_G00154610</name>
</gene>
<sequence>MFEQPPSTVCPAACEVSQLSFHINPKQSQKVDLGSQIWLFWTLPEHQQSMCSLERVNLPQNLMPTGSVREHQREEKTTIRLAKLKPHRSQTDVSCYQEVFKKNERVYS</sequence>
<dbReference type="Proteomes" id="UP001157502">
    <property type="component" value="Chromosome 12"/>
</dbReference>